<sequence>MANVNYNLVVASQLGALLGMNLIRIKRTNVDADYSNKEREGKQRLANPIWLHGVERIRIRQAELVDVGDGKMVVQFNRDPKLQLDLAGAKDISDIIKKPTVQEVVSAIASESTGLPQFFTDDKTATELTISFNERSRKEISSMMETLSRQAQALADANRAMEDSCRLNMAQYGQSVNFQSVNID</sequence>
<proteinExistence type="predicted"/>
<evidence type="ECO:0000313" key="2">
    <source>
        <dbReference type="Proteomes" id="UP000593744"/>
    </source>
</evidence>
<dbReference type="GeneID" id="65129150"/>
<dbReference type="KEGG" id="vg:65129150"/>
<evidence type="ECO:0000313" key="1">
    <source>
        <dbReference type="EMBL" id="QOR58670.1"/>
    </source>
</evidence>
<dbReference type="RefSeq" id="YP_010110828.1">
    <property type="nucleotide sequence ID" value="NC_055875.1"/>
</dbReference>
<dbReference type="Proteomes" id="UP000593744">
    <property type="component" value="Segment"/>
</dbReference>
<protein>
    <submittedName>
        <fullName evidence="1">Uncharacterized protein</fullName>
    </submittedName>
</protein>
<name>A0A7M1S082_9CAUD</name>
<keyword evidence="2" id="KW-1185">Reference proteome</keyword>
<organism evidence="1 2">
    <name type="scientific">uncultured phage cr10_1</name>
    <dbReference type="NCBI Taxonomy" id="2772066"/>
    <lineage>
        <taxon>Viruses</taxon>
        <taxon>Duplodnaviria</taxon>
        <taxon>Heunggongvirae</taxon>
        <taxon>Uroviricota</taxon>
        <taxon>Caudoviricetes</taxon>
        <taxon>Crassvirales</taxon>
        <taxon>Suoliviridae</taxon>
        <taxon>Boorivirinae</taxon>
        <taxon>Canhaevirus</taxon>
        <taxon>Canhaevirus hiberniae</taxon>
    </lineage>
</organism>
<reference evidence="1 2" key="1">
    <citation type="submission" date="2020-07" db="EMBL/GenBank/DDBJ databases">
        <title>Taxonomic proposal: Crassvirales, a new order of highly abundant and diverse bacterial viruses.</title>
        <authorList>
            <person name="Shkoporov A.N."/>
            <person name="Stockdale S.R."/>
            <person name="Guerin E."/>
            <person name="Ross R.P."/>
            <person name="Hill C."/>
        </authorList>
    </citation>
    <scope>NUCLEOTIDE SEQUENCE [LARGE SCALE GENOMIC DNA]</scope>
</reference>
<dbReference type="EMBL" id="MT774382">
    <property type="protein sequence ID" value="QOR58670.1"/>
    <property type="molecule type" value="Genomic_DNA"/>
</dbReference>
<accession>A0A7M1S082</accession>